<dbReference type="GO" id="GO:0008233">
    <property type="term" value="F:peptidase activity"/>
    <property type="evidence" value="ECO:0007669"/>
    <property type="project" value="UniProtKB-KW"/>
</dbReference>
<feature type="domain" description="NfeD-like C-terminal" evidence="6">
    <location>
        <begin position="377"/>
        <end position="430"/>
    </location>
</feature>
<keyword evidence="10" id="KW-1185">Reference proteome</keyword>
<reference evidence="9 10" key="1">
    <citation type="submission" date="2016-10" db="EMBL/GenBank/DDBJ databases">
        <authorList>
            <person name="de Groot N.N."/>
        </authorList>
    </citation>
    <scope>NUCLEOTIDE SEQUENCE [LARGE SCALE GENOMIC DNA]</scope>
    <source>
        <strain evidence="9 10">ASO4-2</strain>
    </source>
</reference>
<keyword evidence="9" id="KW-0645">Protease</keyword>
<keyword evidence="9" id="KW-0378">Hydrolase</keyword>
<sequence length="441" mass="47845">MQQAFFFFISFFFFCWTSLFPTLTHADQALSIHTLQIRGSINPAQEDLLKEAITNAFREQSLMLVVQLDTPGGLGETTRNMVRQILNAPLPVAIWVGPDGSRAASAGVFLVASSAIAGMSPNSNIGSARPVGVGGEDIPEAMADKILNDFLSLVRSSAQSRGRNVDWYISAVTESANLTGTESAMQRVVEFVAVSIPDFVEQIGIRGFDWQNERIYFQIDDVQFIDIEPGLWYSILSWMLDPQIAYFLLMGGLAGIFFELTNPGAIFPGVLGGLCLLLGLYALSILPTNVAGLLLILFGLMLFGLELMVTSFGLLSIAATIAIFFGSVILFRFEYGLGGVHMATILVTTAGISAFMAFCIYLVARAHHHKPFTGPHKLIGGNARVLRWSGQRGMVHLHGESWSAESQTPMSLEPGDLVTVAEVDGLVLKITHNQPHNDTGG</sequence>
<proteinExistence type="predicted"/>
<dbReference type="SUPFAM" id="SSF52096">
    <property type="entry name" value="ClpP/crotonase"/>
    <property type="match status" value="1"/>
</dbReference>
<dbReference type="InterPro" id="IPR056738">
    <property type="entry name" value="NfeD1b_N"/>
</dbReference>
<evidence type="ECO:0000259" key="8">
    <source>
        <dbReference type="Pfam" id="PF25145"/>
    </source>
</evidence>
<evidence type="ECO:0000313" key="9">
    <source>
        <dbReference type="EMBL" id="SDB16904.1"/>
    </source>
</evidence>
<dbReference type="InterPro" id="IPR052165">
    <property type="entry name" value="Membrane_assoc_protease"/>
</dbReference>
<dbReference type="Proteomes" id="UP000198771">
    <property type="component" value="Unassembled WGS sequence"/>
</dbReference>
<dbReference type="Pfam" id="PF24961">
    <property type="entry name" value="NfeD_membrane"/>
    <property type="match status" value="1"/>
</dbReference>
<organism evidence="9 10">
    <name type="scientific">Desulfonatronum thiosulfatophilum</name>
    <dbReference type="NCBI Taxonomy" id="617002"/>
    <lineage>
        <taxon>Bacteria</taxon>
        <taxon>Pseudomonadati</taxon>
        <taxon>Thermodesulfobacteriota</taxon>
        <taxon>Desulfovibrionia</taxon>
        <taxon>Desulfovibrionales</taxon>
        <taxon>Desulfonatronaceae</taxon>
        <taxon>Desulfonatronum</taxon>
    </lineage>
</organism>
<dbReference type="PANTHER" id="PTHR33507">
    <property type="entry name" value="INNER MEMBRANE PROTEIN YBBJ"/>
    <property type="match status" value="1"/>
</dbReference>
<keyword evidence="3 5" id="KW-1133">Transmembrane helix</keyword>
<gene>
    <name evidence="9" type="ORF">SAMN05660653_00792</name>
</gene>
<dbReference type="InterPro" id="IPR056739">
    <property type="entry name" value="NfeD_membrane"/>
</dbReference>
<evidence type="ECO:0000256" key="2">
    <source>
        <dbReference type="ARBA" id="ARBA00022692"/>
    </source>
</evidence>
<dbReference type="RefSeq" id="WP_092117471.1">
    <property type="nucleotide sequence ID" value="NZ_FMXO01000004.1"/>
</dbReference>
<dbReference type="GO" id="GO:0006508">
    <property type="term" value="P:proteolysis"/>
    <property type="evidence" value="ECO:0007669"/>
    <property type="project" value="UniProtKB-KW"/>
</dbReference>
<dbReference type="PANTHER" id="PTHR33507:SF4">
    <property type="entry name" value="NODULATION COMPETITIVENESS PROTEIN NFED"/>
    <property type="match status" value="1"/>
</dbReference>
<dbReference type="OrthoDB" id="5289056at2"/>
<dbReference type="InterPro" id="IPR029045">
    <property type="entry name" value="ClpP/crotonase-like_dom_sf"/>
</dbReference>
<evidence type="ECO:0000256" key="3">
    <source>
        <dbReference type="ARBA" id="ARBA00022989"/>
    </source>
</evidence>
<feature type="transmembrane region" description="Helical" evidence="5">
    <location>
        <begin position="231"/>
        <end position="258"/>
    </location>
</feature>
<feature type="transmembrane region" description="Helical" evidence="5">
    <location>
        <begin position="289"/>
        <end position="305"/>
    </location>
</feature>
<dbReference type="AlphaFoldDB" id="A0A1G6B8F3"/>
<evidence type="ECO:0000259" key="7">
    <source>
        <dbReference type="Pfam" id="PF24961"/>
    </source>
</evidence>
<dbReference type="InterPro" id="IPR002810">
    <property type="entry name" value="NfeD-like_C"/>
</dbReference>
<dbReference type="Pfam" id="PF01957">
    <property type="entry name" value="NfeD"/>
    <property type="match status" value="1"/>
</dbReference>
<name>A0A1G6B8F3_9BACT</name>
<dbReference type="CDD" id="cd07020">
    <property type="entry name" value="Clp_protease_NfeD_1"/>
    <property type="match status" value="1"/>
</dbReference>
<comment type="subcellular location">
    <subcellularLocation>
        <location evidence="1">Membrane</location>
        <topology evidence="1">Multi-pass membrane protein</topology>
    </subcellularLocation>
</comment>
<keyword evidence="2 5" id="KW-0812">Transmembrane</keyword>
<dbReference type="GO" id="GO:0016020">
    <property type="term" value="C:membrane"/>
    <property type="evidence" value="ECO:0007669"/>
    <property type="project" value="UniProtKB-SubCell"/>
</dbReference>
<accession>A0A1G6B8F3</accession>
<feature type="transmembrane region" description="Helical" evidence="5">
    <location>
        <begin position="339"/>
        <end position="364"/>
    </location>
</feature>
<dbReference type="EMBL" id="FMXO01000004">
    <property type="protein sequence ID" value="SDB16904.1"/>
    <property type="molecule type" value="Genomic_DNA"/>
</dbReference>
<evidence type="ECO:0000256" key="1">
    <source>
        <dbReference type="ARBA" id="ARBA00004141"/>
    </source>
</evidence>
<evidence type="ECO:0000313" key="10">
    <source>
        <dbReference type="Proteomes" id="UP000198771"/>
    </source>
</evidence>
<protein>
    <submittedName>
        <fullName evidence="9">Membrane-bound serine protease (ClpP class)</fullName>
    </submittedName>
</protein>
<evidence type="ECO:0000256" key="4">
    <source>
        <dbReference type="ARBA" id="ARBA00023136"/>
    </source>
</evidence>
<evidence type="ECO:0000259" key="6">
    <source>
        <dbReference type="Pfam" id="PF01957"/>
    </source>
</evidence>
<keyword evidence="4 5" id="KW-0472">Membrane</keyword>
<dbReference type="Gene3D" id="2.40.50.140">
    <property type="entry name" value="Nucleic acid-binding proteins"/>
    <property type="match status" value="1"/>
</dbReference>
<dbReference type="SUPFAM" id="SSF141322">
    <property type="entry name" value="NfeD domain-like"/>
    <property type="match status" value="1"/>
</dbReference>
<dbReference type="STRING" id="617002.SAMN05660653_00792"/>
<dbReference type="InterPro" id="IPR012340">
    <property type="entry name" value="NA-bd_OB-fold"/>
</dbReference>
<feature type="domain" description="NfeD integral membrane" evidence="7">
    <location>
        <begin position="244"/>
        <end position="361"/>
    </location>
</feature>
<feature type="domain" description="NfeD1b N-terminal" evidence="8">
    <location>
        <begin position="33"/>
        <end position="185"/>
    </location>
</feature>
<dbReference type="Gene3D" id="3.90.226.10">
    <property type="entry name" value="2-enoyl-CoA Hydratase, Chain A, domain 1"/>
    <property type="match status" value="1"/>
</dbReference>
<evidence type="ECO:0000256" key="5">
    <source>
        <dbReference type="SAM" id="Phobius"/>
    </source>
</evidence>
<feature type="transmembrane region" description="Helical" evidence="5">
    <location>
        <begin position="312"/>
        <end position="333"/>
    </location>
</feature>
<dbReference type="Pfam" id="PF25145">
    <property type="entry name" value="NfeD1b_N"/>
    <property type="match status" value="1"/>
</dbReference>